<dbReference type="AlphaFoldDB" id="A0A1J7I545"/>
<evidence type="ECO:0000313" key="1">
    <source>
        <dbReference type="EMBL" id="OIW09165.1"/>
    </source>
</evidence>
<dbReference type="Gramene" id="OIW09165">
    <property type="protein sequence ID" value="OIW09165"/>
    <property type="gene ID" value="TanjilG_11303"/>
</dbReference>
<accession>A0A1J7I545</accession>
<proteinExistence type="predicted"/>
<dbReference type="Proteomes" id="UP000188354">
    <property type="component" value="Chromosome LG06"/>
</dbReference>
<name>A0A1J7I545_LUPAN</name>
<dbReference type="EMBL" id="CM007366">
    <property type="protein sequence ID" value="OIW09165.1"/>
    <property type="molecule type" value="Genomic_DNA"/>
</dbReference>
<keyword evidence="2" id="KW-1185">Reference proteome</keyword>
<reference evidence="1 2" key="1">
    <citation type="journal article" date="2017" name="Plant Biotechnol. J.">
        <title>A comprehensive draft genome sequence for lupin (Lupinus angustifolius), an emerging health food: insights into plant-microbe interactions and legume evolution.</title>
        <authorList>
            <person name="Hane J.K."/>
            <person name="Ming Y."/>
            <person name="Kamphuis L.G."/>
            <person name="Nelson M.N."/>
            <person name="Garg G."/>
            <person name="Atkins C.A."/>
            <person name="Bayer P.E."/>
            <person name="Bravo A."/>
            <person name="Bringans S."/>
            <person name="Cannon S."/>
            <person name="Edwards D."/>
            <person name="Foley R."/>
            <person name="Gao L.L."/>
            <person name="Harrison M.J."/>
            <person name="Huang W."/>
            <person name="Hurgobin B."/>
            <person name="Li S."/>
            <person name="Liu C.W."/>
            <person name="McGrath A."/>
            <person name="Morahan G."/>
            <person name="Murray J."/>
            <person name="Weller J."/>
            <person name="Jian J."/>
            <person name="Singh K.B."/>
        </authorList>
    </citation>
    <scope>NUCLEOTIDE SEQUENCE [LARGE SCALE GENOMIC DNA]</scope>
    <source>
        <strain evidence="2">cv. Tanjil</strain>
        <tissue evidence="1">Whole plant</tissue>
    </source>
</reference>
<protein>
    <submittedName>
        <fullName evidence="1">Uncharacterized protein</fullName>
    </submittedName>
</protein>
<evidence type="ECO:0000313" key="2">
    <source>
        <dbReference type="Proteomes" id="UP000188354"/>
    </source>
</evidence>
<gene>
    <name evidence="1" type="ORF">TanjilG_11303</name>
</gene>
<sequence>MNDTVKFPHRSVVGVKQLSKESRKGVASENERRWSWIIGGGGGVVVVVVVEEERENAVLECGNMARGGDSGN</sequence>
<organism evidence="1 2">
    <name type="scientific">Lupinus angustifolius</name>
    <name type="common">Narrow-leaved blue lupine</name>
    <dbReference type="NCBI Taxonomy" id="3871"/>
    <lineage>
        <taxon>Eukaryota</taxon>
        <taxon>Viridiplantae</taxon>
        <taxon>Streptophyta</taxon>
        <taxon>Embryophyta</taxon>
        <taxon>Tracheophyta</taxon>
        <taxon>Spermatophyta</taxon>
        <taxon>Magnoliopsida</taxon>
        <taxon>eudicotyledons</taxon>
        <taxon>Gunneridae</taxon>
        <taxon>Pentapetalae</taxon>
        <taxon>rosids</taxon>
        <taxon>fabids</taxon>
        <taxon>Fabales</taxon>
        <taxon>Fabaceae</taxon>
        <taxon>Papilionoideae</taxon>
        <taxon>50 kb inversion clade</taxon>
        <taxon>genistoids sensu lato</taxon>
        <taxon>core genistoids</taxon>
        <taxon>Genisteae</taxon>
        <taxon>Lupinus</taxon>
    </lineage>
</organism>